<dbReference type="AlphaFoldDB" id="V5H5Z1"/>
<feature type="non-terminal residue" evidence="2">
    <location>
        <position position="1"/>
    </location>
</feature>
<protein>
    <submittedName>
        <fullName evidence="2">Putative ixoderin b4</fullName>
    </submittedName>
</protein>
<sequence length="99" mass="11128">PSNKQVLKIQLWRTEDDSITVEYGRFAVGSKDEKYKLSIGEYKKGKGNDVLASHNGAPFATRKDKNGYSRAGSCRNLRSGGWWFNEKGCDQSNLNGRKL</sequence>
<dbReference type="PANTHER" id="PTHR19143">
    <property type="entry name" value="FIBRINOGEN/TENASCIN/ANGIOPOEITIN"/>
    <property type="match status" value="1"/>
</dbReference>
<feature type="domain" description="Fibrinogen C-terminal" evidence="1">
    <location>
        <begin position="1"/>
        <end position="99"/>
    </location>
</feature>
<proteinExistence type="evidence at transcript level"/>
<dbReference type="InterPro" id="IPR050373">
    <property type="entry name" value="Fibrinogen_C-term_domain"/>
</dbReference>
<dbReference type="SUPFAM" id="SSF56496">
    <property type="entry name" value="Fibrinogen C-terminal domain-like"/>
    <property type="match status" value="1"/>
</dbReference>
<organism evidence="2">
    <name type="scientific">Ixodes ricinus</name>
    <name type="common">Common tick</name>
    <name type="synonym">Acarus ricinus</name>
    <dbReference type="NCBI Taxonomy" id="34613"/>
    <lineage>
        <taxon>Eukaryota</taxon>
        <taxon>Metazoa</taxon>
        <taxon>Ecdysozoa</taxon>
        <taxon>Arthropoda</taxon>
        <taxon>Chelicerata</taxon>
        <taxon>Arachnida</taxon>
        <taxon>Acari</taxon>
        <taxon>Parasitiformes</taxon>
        <taxon>Ixodida</taxon>
        <taxon>Ixodoidea</taxon>
        <taxon>Ixodidae</taxon>
        <taxon>Ixodinae</taxon>
        <taxon>Ixodes</taxon>
    </lineage>
</organism>
<dbReference type="InterPro" id="IPR014716">
    <property type="entry name" value="Fibrinogen_a/b/g_C_1"/>
</dbReference>
<dbReference type="InterPro" id="IPR002181">
    <property type="entry name" value="Fibrinogen_a/b/g_C_dom"/>
</dbReference>
<dbReference type="Pfam" id="PF00147">
    <property type="entry name" value="Fibrinogen_C"/>
    <property type="match status" value="1"/>
</dbReference>
<evidence type="ECO:0000259" key="1">
    <source>
        <dbReference type="PROSITE" id="PS51406"/>
    </source>
</evidence>
<dbReference type="Gene3D" id="3.90.215.10">
    <property type="entry name" value="Gamma Fibrinogen, chain A, domain 1"/>
    <property type="match status" value="1"/>
</dbReference>
<dbReference type="InterPro" id="IPR036056">
    <property type="entry name" value="Fibrinogen-like_C"/>
</dbReference>
<dbReference type="PANTHER" id="PTHR19143:SF458">
    <property type="entry name" value="FIBRINOGEN C-TERMINAL DOMAIN-CONTAINING PROTEIN-RELATED"/>
    <property type="match status" value="1"/>
</dbReference>
<dbReference type="PROSITE" id="PS51406">
    <property type="entry name" value="FIBRINOGEN_C_2"/>
    <property type="match status" value="1"/>
</dbReference>
<feature type="non-terminal residue" evidence="2">
    <location>
        <position position="99"/>
    </location>
</feature>
<dbReference type="GO" id="GO:0005615">
    <property type="term" value="C:extracellular space"/>
    <property type="evidence" value="ECO:0007669"/>
    <property type="project" value="TreeGrafter"/>
</dbReference>
<dbReference type="EMBL" id="GANP01006053">
    <property type="protein sequence ID" value="JAB78415.1"/>
    <property type="molecule type" value="mRNA"/>
</dbReference>
<name>V5H5Z1_IXORI</name>
<evidence type="ECO:0000313" key="2">
    <source>
        <dbReference type="EMBL" id="JAB78415.1"/>
    </source>
</evidence>
<accession>V5H5Z1</accession>
<reference evidence="2" key="1">
    <citation type="journal article" date="2015" name="Sci. Rep.">
        <title>Tissue- and time-dependent transcription in Ixodes ricinus salivary glands and midguts when blood feeding on the vertebrate host.</title>
        <authorList>
            <person name="Kotsyfakis M."/>
            <person name="Schwarz A."/>
            <person name="Erhart J."/>
            <person name="Ribeiro J.M."/>
        </authorList>
    </citation>
    <scope>NUCLEOTIDE SEQUENCE</scope>
    <source>
        <tissue evidence="2">Salivary gland and midgut</tissue>
    </source>
</reference>